<gene>
    <name evidence="2" type="ORF">CTEN210_03831</name>
</gene>
<protein>
    <submittedName>
        <fullName evidence="2">MFS transporter</fullName>
    </submittedName>
</protein>
<organism evidence="2 3">
    <name type="scientific">Chaetoceros tenuissimus</name>
    <dbReference type="NCBI Taxonomy" id="426638"/>
    <lineage>
        <taxon>Eukaryota</taxon>
        <taxon>Sar</taxon>
        <taxon>Stramenopiles</taxon>
        <taxon>Ochrophyta</taxon>
        <taxon>Bacillariophyta</taxon>
        <taxon>Coscinodiscophyceae</taxon>
        <taxon>Chaetocerotophycidae</taxon>
        <taxon>Chaetocerotales</taxon>
        <taxon>Chaetocerotaceae</taxon>
        <taxon>Chaetoceros</taxon>
    </lineage>
</organism>
<dbReference type="PANTHER" id="PTHR23539">
    <property type="entry name" value="MFS TRANSPORTER"/>
    <property type="match status" value="1"/>
</dbReference>
<reference evidence="2 3" key="1">
    <citation type="journal article" date="2021" name="Sci. Rep.">
        <title>The genome of the diatom Chaetoceros tenuissimus carries an ancient integrated fragment of an extant virus.</title>
        <authorList>
            <person name="Hongo Y."/>
            <person name="Kimura K."/>
            <person name="Takaki Y."/>
            <person name="Yoshida Y."/>
            <person name="Baba S."/>
            <person name="Kobayashi G."/>
            <person name="Nagasaki K."/>
            <person name="Hano T."/>
            <person name="Tomaru Y."/>
        </authorList>
    </citation>
    <scope>NUCLEOTIDE SEQUENCE [LARGE SCALE GENOMIC DNA]</scope>
    <source>
        <strain evidence="2 3">NIES-3715</strain>
    </source>
</reference>
<dbReference type="EMBL" id="BLLK01000023">
    <property type="protein sequence ID" value="GFH47356.1"/>
    <property type="molecule type" value="Genomic_DNA"/>
</dbReference>
<dbReference type="Gene3D" id="1.20.1250.20">
    <property type="entry name" value="MFS general substrate transporter like domains"/>
    <property type="match status" value="2"/>
</dbReference>
<feature type="transmembrane region" description="Helical" evidence="1">
    <location>
        <begin position="386"/>
        <end position="405"/>
    </location>
</feature>
<feature type="transmembrane region" description="Helical" evidence="1">
    <location>
        <begin position="350"/>
        <end position="374"/>
    </location>
</feature>
<dbReference type="InterPro" id="IPR011701">
    <property type="entry name" value="MFS"/>
</dbReference>
<name>A0AAD3H1Z7_9STRA</name>
<feature type="transmembrane region" description="Helical" evidence="1">
    <location>
        <begin position="417"/>
        <end position="437"/>
    </location>
</feature>
<dbReference type="GO" id="GO:0022857">
    <property type="term" value="F:transmembrane transporter activity"/>
    <property type="evidence" value="ECO:0007669"/>
    <property type="project" value="InterPro"/>
</dbReference>
<dbReference type="SUPFAM" id="SSF103473">
    <property type="entry name" value="MFS general substrate transporter"/>
    <property type="match status" value="1"/>
</dbReference>
<dbReference type="Proteomes" id="UP001054902">
    <property type="component" value="Unassembled WGS sequence"/>
</dbReference>
<keyword evidence="1" id="KW-0472">Membrane</keyword>
<proteinExistence type="predicted"/>
<feature type="transmembrane region" description="Helical" evidence="1">
    <location>
        <begin position="170"/>
        <end position="189"/>
    </location>
</feature>
<dbReference type="CDD" id="cd06174">
    <property type="entry name" value="MFS"/>
    <property type="match status" value="1"/>
</dbReference>
<feature type="transmembrane region" description="Helical" evidence="1">
    <location>
        <begin position="114"/>
        <end position="132"/>
    </location>
</feature>
<feature type="transmembrane region" description="Helical" evidence="1">
    <location>
        <begin position="325"/>
        <end position="344"/>
    </location>
</feature>
<feature type="transmembrane region" description="Helical" evidence="1">
    <location>
        <begin position="232"/>
        <end position="253"/>
    </location>
</feature>
<evidence type="ECO:0000313" key="3">
    <source>
        <dbReference type="Proteomes" id="UP001054902"/>
    </source>
</evidence>
<comment type="caution">
    <text evidence="2">The sequence shown here is derived from an EMBL/GenBank/DDBJ whole genome shotgun (WGS) entry which is preliminary data.</text>
</comment>
<keyword evidence="3" id="KW-1185">Reference proteome</keyword>
<dbReference type="PANTHER" id="PTHR23539:SF1">
    <property type="entry name" value="MAJOR FACILITATOR SUPERFAMILY (MFS) PROFILE DOMAIN-CONTAINING PROTEIN"/>
    <property type="match status" value="1"/>
</dbReference>
<keyword evidence="1" id="KW-1133">Transmembrane helix</keyword>
<evidence type="ECO:0000256" key="1">
    <source>
        <dbReference type="SAM" id="Phobius"/>
    </source>
</evidence>
<feature type="transmembrane region" description="Helical" evidence="1">
    <location>
        <begin position="75"/>
        <end position="94"/>
    </location>
</feature>
<feature type="transmembrane region" description="Helical" evidence="1">
    <location>
        <begin position="291"/>
        <end position="313"/>
    </location>
</feature>
<evidence type="ECO:0000313" key="2">
    <source>
        <dbReference type="EMBL" id="GFH47356.1"/>
    </source>
</evidence>
<dbReference type="InterPro" id="IPR036259">
    <property type="entry name" value="MFS_trans_sf"/>
</dbReference>
<sequence length="461" mass="49166">MLSLFKKPAYAFALVSFFLGELGDGLNVFQGIYLVNIGWNESAIGIALSLMGLTALICQTFAGDVIDKTTMDRRSILTVAATLTACSAMAVLFVREGNQDHMLMYITKVIEGLASSFIGPCLAALTLASFGPEEFDQIMANNSIWGHVGSAMSAVLAGATAFVFYPQIKFCFFVVGISALCAVIGVKLLPEGDPLLGRGFHGSAPVKNSDEQEEKETPQAASYLEVMSERKTLILCLTGFFFHFANANVLLVLGELMSNGDDNNGGDDGYYNAYADGDDGAAEESGTSRSAIPLIGGAILLAQATMTFATWIGDYYTKKGVGRKVLFMAGLVTLPIRCALIIYWKDAGNAFLLSTQILDGLGGGFFGLLHPYLVADITFGSGRFNLIMGLTASCFGLGGTMSNFFGQMVVEKLGHVASLTGSLVISFVPILIFAFLMPETMNTRGKKQLDADEVADDYVLA</sequence>
<dbReference type="Pfam" id="PF07690">
    <property type="entry name" value="MFS_1"/>
    <property type="match status" value="1"/>
</dbReference>
<dbReference type="AlphaFoldDB" id="A0AAD3H1Z7"/>
<feature type="transmembrane region" description="Helical" evidence="1">
    <location>
        <begin position="144"/>
        <end position="164"/>
    </location>
</feature>
<accession>A0AAD3H1Z7</accession>
<keyword evidence="1" id="KW-0812">Transmembrane</keyword>
<feature type="transmembrane region" description="Helical" evidence="1">
    <location>
        <begin position="42"/>
        <end position="63"/>
    </location>
</feature>